<proteinExistence type="predicted"/>
<keyword evidence="2" id="KW-1185">Reference proteome</keyword>
<reference evidence="1 2" key="2">
    <citation type="submission" date="2019-09" db="EMBL/GenBank/DDBJ databases">
        <authorList>
            <person name="Jin C."/>
        </authorList>
    </citation>
    <scope>NUCLEOTIDE SEQUENCE [LARGE SCALE GENOMIC DNA]</scope>
    <source>
        <strain evidence="1 2">BN140041</strain>
    </source>
</reference>
<dbReference type="RefSeq" id="WP_149752053.1">
    <property type="nucleotide sequence ID" value="NZ_VUJW01000012.1"/>
</dbReference>
<evidence type="ECO:0000313" key="2">
    <source>
        <dbReference type="Proteomes" id="UP000324351"/>
    </source>
</evidence>
<dbReference type="EMBL" id="VUJW01000012">
    <property type="protein sequence ID" value="KAA1424322.1"/>
    <property type="molecule type" value="Genomic_DNA"/>
</dbReference>
<dbReference type="Proteomes" id="UP000324351">
    <property type="component" value="Unassembled WGS sequence"/>
</dbReference>
<dbReference type="AlphaFoldDB" id="A0A5B1LUH0"/>
<protein>
    <submittedName>
        <fullName evidence="1">Uncharacterized protein</fullName>
    </submittedName>
</protein>
<comment type="caution">
    <text evidence="1">The sequence shown here is derived from an EMBL/GenBank/DDBJ whole genome shotgun (WGS) entry which is preliminary data.</text>
</comment>
<evidence type="ECO:0000313" key="1">
    <source>
        <dbReference type="EMBL" id="KAA1424322.1"/>
    </source>
</evidence>
<gene>
    <name evidence="1" type="ORF">F0U47_18995</name>
</gene>
<sequence>MRIHELISGTGDHVIEVTEYGDELADDVAQEVWTVKVYRHHNGNVAHIAWNLWSGMTRTAAMERLAEYLDYLDGDVDETH</sequence>
<reference evidence="1 2" key="1">
    <citation type="submission" date="2019-09" db="EMBL/GenBank/DDBJ databases">
        <title>Nocardioides panacisoli sp. nov., isolated from the soil of a ginseng field.</title>
        <authorList>
            <person name="Cho C."/>
        </authorList>
    </citation>
    <scope>NUCLEOTIDE SEQUENCE [LARGE SCALE GENOMIC DNA]</scope>
    <source>
        <strain evidence="1 2">BN140041</strain>
    </source>
</reference>
<name>A0A5B1LUH0_9ACTN</name>
<organism evidence="1 2">
    <name type="scientific">Nocardioides antri</name>
    <dbReference type="NCBI Taxonomy" id="2607659"/>
    <lineage>
        <taxon>Bacteria</taxon>
        <taxon>Bacillati</taxon>
        <taxon>Actinomycetota</taxon>
        <taxon>Actinomycetes</taxon>
        <taxon>Propionibacteriales</taxon>
        <taxon>Nocardioidaceae</taxon>
        <taxon>Nocardioides</taxon>
    </lineage>
</organism>
<accession>A0A5B1LUH0</accession>